<dbReference type="Proteomes" id="UP000515861">
    <property type="component" value="Chromosome"/>
</dbReference>
<name>A0A7G9KZD9_9SPHN</name>
<evidence type="ECO:0000313" key="3">
    <source>
        <dbReference type="Proteomes" id="UP000515861"/>
    </source>
</evidence>
<dbReference type="InterPro" id="IPR024409">
    <property type="entry name" value="DUF3833"/>
</dbReference>
<protein>
    <submittedName>
        <fullName evidence="2">DUF3833 family protein</fullName>
    </submittedName>
</protein>
<accession>A0A7G9KZD9</accession>
<keyword evidence="1" id="KW-0732">Signal</keyword>
<reference evidence="2 3" key="1">
    <citation type="submission" date="2020-08" db="EMBL/GenBank/DDBJ databases">
        <title>Sphingomonas sp. sand1-3 16S ribosomal RNA gene Genome sequencing and assembly.</title>
        <authorList>
            <person name="Kang M."/>
        </authorList>
    </citation>
    <scope>NUCLEOTIDE SEQUENCE [LARGE SCALE GENOMIC DNA]</scope>
    <source>
        <strain evidence="3">sand1-3</strain>
    </source>
</reference>
<gene>
    <name evidence="2" type="ORF">H8M03_06580</name>
</gene>
<dbReference type="EMBL" id="CP060697">
    <property type="protein sequence ID" value="QNM81738.1"/>
    <property type="molecule type" value="Genomic_DNA"/>
</dbReference>
<feature type="signal peptide" evidence="1">
    <location>
        <begin position="1"/>
        <end position="23"/>
    </location>
</feature>
<sequence length="166" mass="18331">MSLSRCIALGASAVAVFSLPVHATSSSSEDPLKFFEGRTESVSTVKIMLKKPYKTRAMGTGKIRGDGTLELVQRVERSGEPTKVRRWTIRPTGPGRYTGTMTEAVGPVHIEKVGNRYHFKFKMKGNLSVDQWMAPNASWTSADNDVSIRRLGLKVASAEGYIRRLD</sequence>
<proteinExistence type="predicted"/>
<evidence type="ECO:0000313" key="2">
    <source>
        <dbReference type="EMBL" id="QNM81738.1"/>
    </source>
</evidence>
<organism evidence="2 3">
    <name type="scientific">Sphingomonas sabuli</name>
    <dbReference type="NCBI Taxonomy" id="2764186"/>
    <lineage>
        <taxon>Bacteria</taxon>
        <taxon>Pseudomonadati</taxon>
        <taxon>Pseudomonadota</taxon>
        <taxon>Alphaproteobacteria</taxon>
        <taxon>Sphingomonadales</taxon>
        <taxon>Sphingomonadaceae</taxon>
        <taxon>Sphingomonas</taxon>
    </lineage>
</organism>
<keyword evidence="3" id="KW-1185">Reference proteome</keyword>
<feature type="chain" id="PRO_5028959294" evidence="1">
    <location>
        <begin position="24"/>
        <end position="166"/>
    </location>
</feature>
<dbReference type="AlphaFoldDB" id="A0A7G9KZD9"/>
<dbReference type="KEGG" id="ssau:H8M03_06580"/>
<evidence type="ECO:0000256" key="1">
    <source>
        <dbReference type="SAM" id="SignalP"/>
    </source>
</evidence>
<dbReference type="RefSeq" id="WP_187478694.1">
    <property type="nucleotide sequence ID" value="NZ_CP060697.1"/>
</dbReference>
<dbReference type="Pfam" id="PF12915">
    <property type="entry name" value="DUF3833"/>
    <property type="match status" value="1"/>
</dbReference>